<dbReference type="Proteomes" id="UP001139648">
    <property type="component" value="Unassembled WGS sequence"/>
</dbReference>
<name>A0A9X2G6B8_9ACTN</name>
<evidence type="ECO:0000313" key="2">
    <source>
        <dbReference type="EMBL" id="MCP2353384.1"/>
    </source>
</evidence>
<dbReference type="PROSITE" id="PS51186">
    <property type="entry name" value="GNAT"/>
    <property type="match status" value="1"/>
</dbReference>
<protein>
    <submittedName>
        <fullName evidence="2">GNAT superfamily N-acetyltransferase</fullName>
    </submittedName>
</protein>
<dbReference type="InterPro" id="IPR016181">
    <property type="entry name" value="Acyl_CoA_acyltransferase"/>
</dbReference>
<dbReference type="AlphaFoldDB" id="A0A9X2G6B8"/>
<dbReference type="EMBL" id="JAMZEB010000001">
    <property type="protein sequence ID" value="MCP2353384.1"/>
    <property type="molecule type" value="Genomic_DNA"/>
</dbReference>
<evidence type="ECO:0000313" key="3">
    <source>
        <dbReference type="Proteomes" id="UP001139648"/>
    </source>
</evidence>
<evidence type="ECO:0000259" key="1">
    <source>
        <dbReference type="PROSITE" id="PS51186"/>
    </source>
</evidence>
<keyword evidence="3" id="KW-1185">Reference proteome</keyword>
<dbReference type="SUPFAM" id="SSF55729">
    <property type="entry name" value="Acyl-CoA N-acyltransferases (Nat)"/>
    <property type="match status" value="1"/>
</dbReference>
<dbReference type="GO" id="GO:0016747">
    <property type="term" value="F:acyltransferase activity, transferring groups other than amino-acyl groups"/>
    <property type="evidence" value="ECO:0007669"/>
    <property type="project" value="InterPro"/>
</dbReference>
<gene>
    <name evidence="2" type="ORF">HD597_000404</name>
</gene>
<feature type="domain" description="N-acetyltransferase" evidence="1">
    <location>
        <begin position="31"/>
        <end position="233"/>
    </location>
</feature>
<comment type="caution">
    <text evidence="2">The sequence shown here is derived from an EMBL/GenBank/DDBJ whole genome shotgun (WGS) entry which is preliminary data.</text>
</comment>
<accession>A0A9X2G6B8</accession>
<organism evidence="2 3">
    <name type="scientific">Nonomuraea thailandensis</name>
    <dbReference type="NCBI Taxonomy" id="1188745"/>
    <lineage>
        <taxon>Bacteria</taxon>
        <taxon>Bacillati</taxon>
        <taxon>Actinomycetota</taxon>
        <taxon>Actinomycetes</taxon>
        <taxon>Streptosporangiales</taxon>
        <taxon>Streptosporangiaceae</taxon>
        <taxon>Nonomuraea</taxon>
    </lineage>
</organism>
<dbReference type="RefSeq" id="WP_253739895.1">
    <property type="nucleotide sequence ID" value="NZ_BAABKA010000075.1"/>
</dbReference>
<sequence length="258" mass="28144">MSKGSRLRARKKSEGLSEHGLINGWADAAGVRVRQARAGDLSAIADLVPLAGVGLEDVLREAVTAEFAGAALRSGLRGGPDAFHRHLAEQFARSFDDPLQAYLHAALVLVAEHRDRGIVGTLIAYPPINVADDHLQVLPADVDRREAQRRVVMLGAIGLAKIKAVAVAEAERRRGIGAALLKRCRQIYVHCGYLLLYGAMPPTPGLSAFYRRQGFDVMEPGAPLDMWMVFGVHSRILPGADERFFFRRFQPGTVHPGR</sequence>
<dbReference type="Gene3D" id="3.40.630.30">
    <property type="match status" value="1"/>
</dbReference>
<dbReference type="Pfam" id="PF13508">
    <property type="entry name" value="Acetyltransf_7"/>
    <property type="match status" value="1"/>
</dbReference>
<proteinExistence type="predicted"/>
<dbReference type="InterPro" id="IPR000182">
    <property type="entry name" value="GNAT_dom"/>
</dbReference>
<reference evidence="2" key="1">
    <citation type="submission" date="2022-06" db="EMBL/GenBank/DDBJ databases">
        <title>Sequencing the genomes of 1000 actinobacteria strains.</title>
        <authorList>
            <person name="Klenk H.-P."/>
        </authorList>
    </citation>
    <scope>NUCLEOTIDE SEQUENCE</scope>
    <source>
        <strain evidence="2">DSM 46694</strain>
    </source>
</reference>